<proteinExistence type="predicted"/>
<dbReference type="Gene3D" id="1.20.120.620">
    <property type="entry name" value="Backbone structure of the membrane domain of e. Coli histidine kinase receptor kdpd"/>
    <property type="match status" value="1"/>
</dbReference>
<keyword evidence="6 13" id="KW-0812">Transmembrane</keyword>
<comment type="caution">
    <text evidence="17">The sequence shown here is derived from an EMBL/GenBank/DDBJ whole genome shotgun (WGS) entry which is preliminary data.</text>
</comment>
<evidence type="ECO:0000256" key="8">
    <source>
        <dbReference type="ARBA" id="ARBA00022777"/>
    </source>
</evidence>
<evidence type="ECO:0000256" key="3">
    <source>
        <dbReference type="ARBA" id="ARBA00012438"/>
    </source>
</evidence>
<organism evidence="17 18">
    <name type="scientific">Qipengyuania pacifica</name>
    <dbReference type="NCBI Taxonomy" id="2860199"/>
    <lineage>
        <taxon>Bacteria</taxon>
        <taxon>Pseudomonadati</taxon>
        <taxon>Pseudomonadota</taxon>
        <taxon>Alphaproteobacteria</taxon>
        <taxon>Sphingomonadales</taxon>
        <taxon>Erythrobacteraceae</taxon>
        <taxon>Qipengyuania</taxon>
    </lineage>
</organism>
<feature type="domain" description="Histidine kinase/HSP90-like ATPase" evidence="16">
    <location>
        <begin position="219"/>
        <end position="299"/>
    </location>
</feature>
<dbReference type="InterPro" id="IPR025201">
    <property type="entry name" value="KdpD_TM"/>
</dbReference>
<dbReference type="Pfam" id="PF13493">
    <property type="entry name" value="DUF4118"/>
    <property type="match status" value="1"/>
</dbReference>
<evidence type="ECO:0000259" key="14">
    <source>
        <dbReference type="Pfam" id="PF07568"/>
    </source>
</evidence>
<evidence type="ECO:0000259" key="16">
    <source>
        <dbReference type="Pfam" id="PF13581"/>
    </source>
</evidence>
<keyword evidence="8" id="KW-0418">Kinase</keyword>
<comment type="catalytic activity">
    <reaction evidence="1">
        <text>ATP + protein L-histidine = ADP + protein N-phospho-L-histidine.</text>
        <dbReference type="EC" id="2.7.13.3"/>
    </reaction>
</comment>
<reference evidence="17 18" key="1">
    <citation type="submission" date="2021-08" db="EMBL/GenBank/DDBJ databases">
        <title>Comparative Genomics Analysis of the Genus Qipengyuania Reveals Extensive Genetic Diversity and Metabolic Versatility, Including the Description of Fifteen Novel Species.</title>
        <authorList>
            <person name="Liu Y."/>
        </authorList>
    </citation>
    <scope>NUCLEOTIDE SEQUENCE [LARGE SCALE GENOMIC DNA]</scope>
    <source>
        <strain evidence="17 18">GH25</strain>
    </source>
</reference>
<evidence type="ECO:0000256" key="13">
    <source>
        <dbReference type="SAM" id="Phobius"/>
    </source>
</evidence>
<feature type="domain" description="Sensor protein KdpD transmembrane" evidence="15">
    <location>
        <begin position="28"/>
        <end position="126"/>
    </location>
</feature>
<dbReference type="InterPro" id="IPR036890">
    <property type="entry name" value="HATPase_C_sf"/>
</dbReference>
<keyword evidence="5" id="KW-0808">Transferase</keyword>
<sequence length="338" mass="37234">MHRLANFDVSRQFLTRKGKITAQIVFGTLCGAAMIGLRTLFDMWAPSSGPFALIYPTVLLSTLYGHWRAGLAAFCVTFAWAWFFVLPVQSSFFFSDPTDPARVFLNAASALVVLIFAEAFRRAAHATLTEIRLRADRRLTLLADLEHRTKNNFALVASMLELQKRRIPHQELHAPLDDAVGRVRTFADAYSALALEQSDDPSVDMKPYLDYLLNRIEASSLPPAVKLFREIDAATLLREEAVAIGLYLNEAVSNACKYAFPNDRSGTIAVFFHVRDGGWRFTIEDDGVGDAAISHPGGGLGSQLLTAFAAQASATHHGGPVLNGYRSEMRKVLETEVA</sequence>
<keyword evidence="4" id="KW-0597">Phosphoprotein</keyword>
<dbReference type="Proteomes" id="UP000776651">
    <property type="component" value="Unassembled WGS sequence"/>
</dbReference>
<evidence type="ECO:0000256" key="7">
    <source>
        <dbReference type="ARBA" id="ARBA00022741"/>
    </source>
</evidence>
<feature type="transmembrane region" description="Helical" evidence="13">
    <location>
        <begin position="101"/>
        <end position="120"/>
    </location>
</feature>
<evidence type="ECO:0000256" key="10">
    <source>
        <dbReference type="ARBA" id="ARBA00022989"/>
    </source>
</evidence>
<evidence type="ECO:0000256" key="12">
    <source>
        <dbReference type="ARBA" id="ARBA00023136"/>
    </source>
</evidence>
<evidence type="ECO:0000256" key="2">
    <source>
        <dbReference type="ARBA" id="ARBA00004141"/>
    </source>
</evidence>
<evidence type="ECO:0000256" key="11">
    <source>
        <dbReference type="ARBA" id="ARBA00023012"/>
    </source>
</evidence>
<evidence type="ECO:0000313" key="17">
    <source>
        <dbReference type="EMBL" id="MBX7488050.1"/>
    </source>
</evidence>
<dbReference type="PANTHER" id="PTHR41523:SF8">
    <property type="entry name" value="ETHYLENE RESPONSE SENSOR PROTEIN"/>
    <property type="match status" value="1"/>
</dbReference>
<protein>
    <recommendedName>
        <fullName evidence="3">histidine kinase</fullName>
        <ecNumber evidence="3">2.7.13.3</ecNumber>
    </recommendedName>
</protein>
<gene>
    <name evidence="17" type="ORF">K3177_05960</name>
</gene>
<keyword evidence="12 13" id="KW-0472">Membrane</keyword>
<dbReference type="SUPFAM" id="SSF55874">
    <property type="entry name" value="ATPase domain of HSP90 chaperone/DNA topoisomerase II/histidine kinase"/>
    <property type="match status" value="1"/>
</dbReference>
<dbReference type="InterPro" id="IPR003594">
    <property type="entry name" value="HATPase_dom"/>
</dbReference>
<dbReference type="Pfam" id="PF07568">
    <property type="entry name" value="HisKA_2"/>
    <property type="match status" value="1"/>
</dbReference>
<dbReference type="EC" id="2.7.13.3" evidence="3"/>
<dbReference type="EMBL" id="JAIGNQ010000002">
    <property type="protein sequence ID" value="MBX7488050.1"/>
    <property type="molecule type" value="Genomic_DNA"/>
</dbReference>
<feature type="transmembrane region" description="Helical" evidence="13">
    <location>
        <begin position="71"/>
        <end position="89"/>
    </location>
</feature>
<name>A0ABS7JDF2_9SPHN</name>
<feature type="domain" description="Signal transduction histidine kinase subgroup 2 dimerisation and phosphoacceptor" evidence="14">
    <location>
        <begin position="145"/>
        <end position="217"/>
    </location>
</feature>
<dbReference type="RefSeq" id="WP_221597558.1">
    <property type="nucleotide sequence ID" value="NZ_JAIGNQ010000002.1"/>
</dbReference>
<evidence type="ECO:0000313" key="18">
    <source>
        <dbReference type="Proteomes" id="UP000776651"/>
    </source>
</evidence>
<dbReference type="GO" id="GO:0005524">
    <property type="term" value="F:ATP binding"/>
    <property type="evidence" value="ECO:0007669"/>
    <property type="project" value="UniProtKB-KW"/>
</dbReference>
<comment type="subcellular location">
    <subcellularLocation>
        <location evidence="2">Membrane</location>
        <topology evidence="2">Multi-pass membrane protein</topology>
    </subcellularLocation>
</comment>
<dbReference type="InterPro" id="IPR038318">
    <property type="entry name" value="KdpD_sf"/>
</dbReference>
<evidence type="ECO:0000256" key="5">
    <source>
        <dbReference type="ARBA" id="ARBA00022679"/>
    </source>
</evidence>
<evidence type="ECO:0000256" key="1">
    <source>
        <dbReference type="ARBA" id="ARBA00000085"/>
    </source>
</evidence>
<keyword evidence="9 17" id="KW-0067">ATP-binding</keyword>
<evidence type="ECO:0000256" key="9">
    <source>
        <dbReference type="ARBA" id="ARBA00022840"/>
    </source>
</evidence>
<keyword evidence="18" id="KW-1185">Reference proteome</keyword>
<feature type="transmembrane region" description="Helical" evidence="13">
    <location>
        <begin position="47"/>
        <end position="64"/>
    </location>
</feature>
<dbReference type="PANTHER" id="PTHR41523">
    <property type="entry name" value="TWO-COMPONENT SYSTEM SENSOR PROTEIN"/>
    <property type="match status" value="1"/>
</dbReference>
<dbReference type="Gene3D" id="3.30.565.10">
    <property type="entry name" value="Histidine kinase-like ATPase, C-terminal domain"/>
    <property type="match status" value="1"/>
</dbReference>
<feature type="transmembrane region" description="Helical" evidence="13">
    <location>
        <begin position="20"/>
        <end position="41"/>
    </location>
</feature>
<evidence type="ECO:0000256" key="6">
    <source>
        <dbReference type="ARBA" id="ARBA00022692"/>
    </source>
</evidence>
<keyword evidence="7" id="KW-0547">Nucleotide-binding</keyword>
<accession>A0ABS7JDF2</accession>
<evidence type="ECO:0000259" key="15">
    <source>
        <dbReference type="Pfam" id="PF13493"/>
    </source>
</evidence>
<keyword evidence="11" id="KW-0902">Two-component regulatory system</keyword>
<dbReference type="Pfam" id="PF13581">
    <property type="entry name" value="HATPase_c_2"/>
    <property type="match status" value="1"/>
</dbReference>
<evidence type="ECO:0000256" key="4">
    <source>
        <dbReference type="ARBA" id="ARBA00022553"/>
    </source>
</evidence>
<dbReference type="InterPro" id="IPR011495">
    <property type="entry name" value="Sig_transdc_His_kin_sub2_dim/P"/>
</dbReference>
<keyword evidence="10 13" id="KW-1133">Transmembrane helix</keyword>